<dbReference type="EMBL" id="UZAI01000196">
    <property type="protein sequence ID" value="VDO49787.1"/>
    <property type="molecule type" value="Genomic_DNA"/>
</dbReference>
<keyword evidence="2" id="KW-1185">Reference proteome</keyword>
<protein>
    <submittedName>
        <fullName evidence="1">Uncharacterized protein</fullName>
    </submittedName>
</protein>
<evidence type="ECO:0000313" key="2">
    <source>
        <dbReference type="Proteomes" id="UP000277204"/>
    </source>
</evidence>
<dbReference type="Proteomes" id="UP000277204">
    <property type="component" value="Unassembled WGS sequence"/>
</dbReference>
<proteinExistence type="predicted"/>
<accession>A0A183LAZ3</accession>
<evidence type="ECO:0000313" key="1">
    <source>
        <dbReference type="EMBL" id="VDO49787.1"/>
    </source>
</evidence>
<dbReference type="AlphaFoldDB" id="A0A183LAZ3"/>
<organism evidence="1 2">
    <name type="scientific">Schistosoma margrebowiei</name>
    <dbReference type="NCBI Taxonomy" id="48269"/>
    <lineage>
        <taxon>Eukaryota</taxon>
        <taxon>Metazoa</taxon>
        <taxon>Spiralia</taxon>
        <taxon>Lophotrochozoa</taxon>
        <taxon>Platyhelminthes</taxon>
        <taxon>Trematoda</taxon>
        <taxon>Digenea</taxon>
        <taxon>Strigeidida</taxon>
        <taxon>Schistosomatoidea</taxon>
        <taxon>Schistosomatidae</taxon>
        <taxon>Schistosoma</taxon>
    </lineage>
</organism>
<reference evidence="1 2" key="1">
    <citation type="submission" date="2018-11" db="EMBL/GenBank/DDBJ databases">
        <authorList>
            <consortium name="Pathogen Informatics"/>
        </authorList>
    </citation>
    <scope>NUCLEOTIDE SEQUENCE [LARGE SCALE GENOMIC DNA]</scope>
    <source>
        <strain evidence="1 2">Zambia</strain>
    </source>
</reference>
<gene>
    <name evidence="1" type="ORF">SMRZ_LOCUS968</name>
</gene>
<name>A0A183LAZ3_9TREM</name>
<sequence length="91" mass="10121">MWGTGRVIQVVAEMKRYNLDVLGIDEIHWTQVGQQKLASGQLLLYSGHEENATQAVALMLSKQAQNALIGWDLMDQGSSKPPSKQIKRVSQ</sequence>